<accession>A0A3P3XKV8</accession>
<evidence type="ECO:0000256" key="4">
    <source>
        <dbReference type="ARBA" id="ARBA00022485"/>
    </source>
</evidence>
<keyword evidence="5" id="KW-0816">Tricarboxylic acid cycle</keyword>
<dbReference type="Pfam" id="PF05681">
    <property type="entry name" value="Fumerase"/>
    <property type="match status" value="1"/>
</dbReference>
<evidence type="ECO:0000256" key="6">
    <source>
        <dbReference type="ARBA" id="ARBA00022723"/>
    </source>
</evidence>
<dbReference type="Pfam" id="PF05683">
    <property type="entry name" value="Fumerase_C"/>
    <property type="match status" value="1"/>
</dbReference>
<dbReference type="Gene3D" id="3.20.130.10">
    <property type="entry name" value="Fe-S hydro-lyase, tartrate dehydratase beta-type, catalytic domain"/>
    <property type="match status" value="1"/>
</dbReference>
<dbReference type="GO" id="GO:0004333">
    <property type="term" value="F:fumarate hydratase activity"/>
    <property type="evidence" value="ECO:0007669"/>
    <property type="project" value="UniProtKB-EC"/>
</dbReference>
<comment type="pathway">
    <text evidence="2">Carbohydrate metabolism; tricarboxylic acid cycle; (S)-malate from fumarate: step 1/1.</text>
</comment>
<dbReference type="EMBL" id="FWDM01000032">
    <property type="protein sequence ID" value="SLM15014.1"/>
    <property type="molecule type" value="Genomic_DNA"/>
</dbReference>
<keyword evidence="9" id="KW-0456">Lyase</keyword>
<evidence type="ECO:0000256" key="9">
    <source>
        <dbReference type="ARBA" id="ARBA00023239"/>
    </source>
</evidence>
<evidence type="ECO:0000256" key="1">
    <source>
        <dbReference type="ARBA" id="ARBA00000929"/>
    </source>
</evidence>
<dbReference type="PANTHER" id="PTHR30389:SF0">
    <property type="entry name" value="FUMARATE HYDRATASE CLASS I, AEROBIC"/>
    <property type="match status" value="1"/>
</dbReference>
<evidence type="ECO:0000259" key="10">
    <source>
        <dbReference type="Pfam" id="PF05681"/>
    </source>
</evidence>
<feature type="domain" description="Fe-S hydro-lyase tartrate dehydratase beta-type catalytic" evidence="11">
    <location>
        <begin position="329"/>
        <end position="534"/>
    </location>
</feature>
<comment type="similarity">
    <text evidence="3">Belongs to the class-I fumarase family.</text>
</comment>
<evidence type="ECO:0000259" key="11">
    <source>
        <dbReference type="Pfam" id="PF05683"/>
    </source>
</evidence>
<evidence type="ECO:0000313" key="12">
    <source>
        <dbReference type="EMBL" id="SLM15014.1"/>
    </source>
</evidence>
<evidence type="ECO:0000256" key="7">
    <source>
        <dbReference type="ARBA" id="ARBA00023004"/>
    </source>
</evidence>
<dbReference type="GO" id="GO:0046872">
    <property type="term" value="F:metal ion binding"/>
    <property type="evidence" value="ECO:0007669"/>
    <property type="project" value="UniProtKB-KW"/>
</dbReference>
<evidence type="ECO:0000256" key="3">
    <source>
        <dbReference type="ARBA" id="ARBA00008876"/>
    </source>
</evidence>
<keyword evidence="8" id="KW-0411">Iron-sulfur</keyword>
<organism evidence="12">
    <name type="scientific">uncultured spirochete</name>
    <dbReference type="NCBI Taxonomy" id="156406"/>
    <lineage>
        <taxon>Bacteria</taxon>
        <taxon>Pseudomonadati</taxon>
        <taxon>Spirochaetota</taxon>
        <taxon>Spirochaetia</taxon>
        <taxon>Spirochaetales</taxon>
        <taxon>environmental samples</taxon>
    </lineage>
</organism>
<dbReference type="GO" id="GO:0051539">
    <property type="term" value="F:4 iron, 4 sulfur cluster binding"/>
    <property type="evidence" value="ECO:0007669"/>
    <property type="project" value="UniProtKB-KW"/>
</dbReference>
<evidence type="ECO:0000256" key="8">
    <source>
        <dbReference type="ARBA" id="ARBA00023014"/>
    </source>
</evidence>
<dbReference type="SUPFAM" id="SSF117457">
    <property type="entry name" value="FumA C-terminal domain-like"/>
    <property type="match status" value="1"/>
</dbReference>
<protein>
    <submittedName>
        <fullName evidence="12">Fumarate hydratase class I, aerobic</fullName>
    </submittedName>
</protein>
<comment type="catalytic activity">
    <reaction evidence="1">
        <text>(S)-malate = fumarate + H2O</text>
        <dbReference type="Rhea" id="RHEA:12460"/>
        <dbReference type="ChEBI" id="CHEBI:15377"/>
        <dbReference type="ChEBI" id="CHEBI:15589"/>
        <dbReference type="ChEBI" id="CHEBI:29806"/>
        <dbReference type="EC" id="4.2.1.2"/>
    </reaction>
</comment>
<evidence type="ECO:0000256" key="5">
    <source>
        <dbReference type="ARBA" id="ARBA00022532"/>
    </source>
</evidence>
<keyword evidence="6" id="KW-0479">Metal-binding</keyword>
<dbReference type="InterPro" id="IPR051208">
    <property type="entry name" value="Class-I_Fumarase/Tartrate_DH"/>
</dbReference>
<name>A0A3P3XKV8_9SPIR</name>
<gene>
    <name evidence="12" type="ORF">SPIROBIBN47_380032</name>
</gene>
<dbReference type="InterPro" id="IPR036660">
    <property type="entry name" value="Fe-S_hydroAse_TtdB_cat_sf"/>
</dbReference>
<dbReference type="PANTHER" id="PTHR30389">
    <property type="entry name" value="FUMARATE HYDRATASE-RELATED"/>
    <property type="match status" value="1"/>
</dbReference>
<reference evidence="12" key="1">
    <citation type="submission" date="2017-02" db="EMBL/GenBank/DDBJ databases">
        <authorList>
            <person name="Regsiter A."/>
            <person name="William W."/>
        </authorList>
    </citation>
    <scope>NUCLEOTIDE SEQUENCE</scope>
    <source>
        <strain evidence="12">Bib</strain>
    </source>
</reference>
<evidence type="ECO:0000256" key="2">
    <source>
        <dbReference type="ARBA" id="ARBA00004859"/>
    </source>
</evidence>
<feature type="domain" description="Fe-S hydro-lyase tartrate dehydratase alpha-type catalytic" evidence="10">
    <location>
        <begin position="44"/>
        <end position="321"/>
    </location>
</feature>
<proteinExistence type="inferred from homology"/>
<sequence length="535" mass="57345">MPHVSIEQFISFGPESEFEPLALPRPLQANGRIILEPESIRECAKLAFSRIAYKMPRSQLAAFSAVLESPESSVNEKFVAASLLENARIAAKGTYPICQDTGTALVYGWRGDQVDIVHNEEIEDLLAGGTAEAYAQESLRNSQLGPISMIEERNTRDNLPAGIQIRSVRGDSLALVFVAKGGGSTSRTSLTMESPAILRQDRLEETLRKRIQSLGPSGCPPYTIAMVLGGTSPSETLYAAELAALGLLDNLPQSAGDDGTPLRDRFWEEKMLEIAKESGIGAQWGGVHLAAATRAIRLSRHAANLPLAVAVSCAANRHIAVIAGPKGWAIQKLAHYAKDSYPSFETLRKDVFDAAPHIELSKSSQDWLAQLRSFDAGTIVTLSGPVIVARDAAHARLLKILEKEKHLPDWFLGLPVFYAGPTEAKPGHATGAFGPTTASRMDSYLEPFMNAGGSVVTIAKGSRGAEAKKAIIAHQGVYCAAIGGAAALNAAHHIRSLSIIQFEDLGMEAVRAATLETLPVIIAIDARGNDIYSKE</sequence>
<dbReference type="NCBIfam" id="TIGR00722">
    <property type="entry name" value="ttdA_fumA_fumB"/>
    <property type="match status" value="1"/>
</dbReference>
<dbReference type="AlphaFoldDB" id="A0A3P3XKV8"/>
<keyword evidence="7" id="KW-0408">Iron</keyword>
<dbReference type="InterPro" id="IPR004646">
    <property type="entry name" value="Fe-S_hydro-lyase_TtdA-typ_cat"/>
</dbReference>
<keyword evidence="4" id="KW-0004">4Fe-4S</keyword>
<dbReference type="GO" id="GO:0006099">
    <property type="term" value="P:tricarboxylic acid cycle"/>
    <property type="evidence" value="ECO:0007669"/>
    <property type="project" value="UniProtKB-KW"/>
</dbReference>
<dbReference type="InterPro" id="IPR004647">
    <property type="entry name" value="Fe-S_hydro-lyase_TtdB-typ_cat"/>
</dbReference>